<protein>
    <submittedName>
        <fullName evidence="1">Uncharacterized protein</fullName>
    </submittedName>
</protein>
<reference evidence="2" key="2">
    <citation type="submission" date="2010-04" db="EMBL/GenBank/DDBJ databases">
        <authorList>
            <person name="Buell R."/>
            <person name="Hamilton J."/>
            <person name="Hostetler J."/>
        </authorList>
    </citation>
    <scope>NUCLEOTIDE SEQUENCE [LARGE SCALE GENOMIC DNA]</scope>
    <source>
        <strain evidence="2">DAOM:BR144</strain>
    </source>
</reference>
<sequence length="288" mass="32724">MGADAAHDDELVAWKRETRHYLLQDVTIAIESAQKELERLDFLWGRIRLSRMTATPMIKADVRVEGHLVVFADLELKLPSKHARNAPIVASLQQYCVLNQILEFHGIVQSELECLATLKDFIEKQHHDLNSNDPGNEDMDLYVDIIQAAFQDLSHVCHKLRNAANVLRLPSRRRFPYSSHIDHTFKSPLPPELVVDFSIYRGELLLEVFSLGATQKNITSIPEGCTTKKEFAGCVCNFHGQKVEITDHASISVPIPQLEEMLSHLDEQVAWLVRVRDNVKALLDCQES</sequence>
<dbReference type="eggNOG" id="ENOG502RXIU">
    <property type="taxonomic scope" value="Eukaryota"/>
</dbReference>
<accession>K3X1B4</accession>
<keyword evidence="2" id="KW-1185">Reference proteome</keyword>
<dbReference type="EMBL" id="GL376590">
    <property type="status" value="NOT_ANNOTATED_CDS"/>
    <property type="molecule type" value="Genomic_DNA"/>
</dbReference>
<organism evidence="1 2">
    <name type="scientific">Globisporangium ultimum (strain ATCC 200006 / CBS 805.95 / DAOM BR144)</name>
    <name type="common">Pythium ultimum</name>
    <dbReference type="NCBI Taxonomy" id="431595"/>
    <lineage>
        <taxon>Eukaryota</taxon>
        <taxon>Sar</taxon>
        <taxon>Stramenopiles</taxon>
        <taxon>Oomycota</taxon>
        <taxon>Peronosporomycetes</taxon>
        <taxon>Pythiales</taxon>
        <taxon>Pythiaceae</taxon>
        <taxon>Globisporangium</taxon>
    </lineage>
</organism>
<dbReference type="HOGENOM" id="CLU_919707_0_0_1"/>
<dbReference type="PANTHER" id="PTHR13618:SF1">
    <property type="entry name" value="PROTEIN ROGDI HOMOLOG"/>
    <property type="match status" value="1"/>
</dbReference>
<dbReference type="EnsemblProtists" id="PYU1_T011013">
    <property type="protein sequence ID" value="PYU1_T011013"/>
    <property type="gene ID" value="PYU1_G010989"/>
</dbReference>
<dbReference type="VEuPathDB" id="FungiDB:PYU1_G010989"/>
<evidence type="ECO:0000313" key="1">
    <source>
        <dbReference type="EnsemblProtists" id="PYU1_T011013"/>
    </source>
</evidence>
<dbReference type="PANTHER" id="PTHR13618">
    <property type="entry name" value="LEUCINE ZIPPER CONTAINING TRANSCRIPTION FACTOR LZF1"/>
    <property type="match status" value="1"/>
</dbReference>
<name>K3X1B4_GLOUD</name>
<dbReference type="InParanoid" id="K3X1B4"/>
<proteinExistence type="predicted"/>
<reference evidence="1" key="3">
    <citation type="submission" date="2015-02" db="UniProtKB">
        <authorList>
            <consortium name="EnsemblProtists"/>
        </authorList>
    </citation>
    <scope>IDENTIFICATION</scope>
    <source>
        <strain evidence="1">DAOM BR144</strain>
    </source>
</reference>
<dbReference type="OMA" id="TNIPEGC"/>
<dbReference type="InterPro" id="IPR028241">
    <property type="entry name" value="RAVE2/Rogdi"/>
</dbReference>
<evidence type="ECO:0000313" key="2">
    <source>
        <dbReference type="Proteomes" id="UP000019132"/>
    </source>
</evidence>
<dbReference type="Proteomes" id="UP000019132">
    <property type="component" value="Unassembled WGS sequence"/>
</dbReference>
<dbReference type="Pfam" id="PF10259">
    <property type="entry name" value="Rogdi_lz"/>
    <property type="match status" value="1"/>
</dbReference>
<reference evidence="2" key="1">
    <citation type="journal article" date="2010" name="Genome Biol.">
        <title>Genome sequence of the necrotrophic plant pathogen Pythium ultimum reveals original pathogenicity mechanisms and effector repertoire.</title>
        <authorList>
            <person name="Levesque C.A."/>
            <person name="Brouwer H."/>
            <person name="Cano L."/>
            <person name="Hamilton J.P."/>
            <person name="Holt C."/>
            <person name="Huitema E."/>
            <person name="Raffaele S."/>
            <person name="Robideau G.P."/>
            <person name="Thines M."/>
            <person name="Win J."/>
            <person name="Zerillo M.M."/>
            <person name="Beakes G.W."/>
            <person name="Boore J.L."/>
            <person name="Busam D."/>
            <person name="Dumas B."/>
            <person name="Ferriera S."/>
            <person name="Fuerstenberg S.I."/>
            <person name="Gachon C.M."/>
            <person name="Gaulin E."/>
            <person name="Govers F."/>
            <person name="Grenville-Briggs L."/>
            <person name="Horner N."/>
            <person name="Hostetler J."/>
            <person name="Jiang R.H."/>
            <person name="Johnson J."/>
            <person name="Krajaejun T."/>
            <person name="Lin H."/>
            <person name="Meijer H.J."/>
            <person name="Moore B."/>
            <person name="Morris P."/>
            <person name="Phuntmart V."/>
            <person name="Puiu D."/>
            <person name="Shetty J."/>
            <person name="Stajich J.E."/>
            <person name="Tripathy S."/>
            <person name="Wawra S."/>
            <person name="van West P."/>
            <person name="Whitty B.R."/>
            <person name="Coutinho P.M."/>
            <person name="Henrissat B."/>
            <person name="Martin F."/>
            <person name="Thomas P.D."/>
            <person name="Tyler B.M."/>
            <person name="De Vries R.P."/>
            <person name="Kamoun S."/>
            <person name="Yandell M."/>
            <person name="Tisserat N."/>
            <person name="Buell C.R."/>
        </authorList>
    </citation>
    <scope>NUCLEOTIDE SEQUENCE</scope>
    <source>
        <strain evidence="2">DAOM:BR144</strain>
    </source>
</reference>
<dbReference type="GO" id="GO:0043291">
    <property type="term" value="C:RAVE complex"/>
    <property type="evidence" value="ECO:0007669"/>
    <property type="project" value="TreeGrafter"/>
</dbReference>
<dbReference type="AlphaFoldDB" id="K3X1B4"/>